<dbReference type="EMBL" id="KQ977342">
    <property type="protein sequence ID" value="KYN03426.1"/>
    <property type="molecule type" value="Genomic_DNA"/>
</dbReference>
<dbReference type="EMBL" id="KQ976786">
    <property type="protein sequence ID" value="KYN08280.1"/>
    <property type="molecule type" value="Genomic_DNA"/>
</dbReference>
<protein>
    <submittedName>
        <fullName evidence="1">General transcription factor II-I repeat domain-containing protein 2B</fullName>
    </submittedName>
</protein>
<dbReference type="STRING" id="456900.A0A151I876"/>
<dbReference type="EMBL" id="KQ978386">
    <property type="protein sequence ID" value="KYM94364.1"/>
    <property type="molecule type" value="Genomic_DNA"/>
</dbReference>
<dbReference type="AlphaFoldDB" id="A0A151I876"/>
<dbReference type="EMBL" id="KQ977342">
    <property type="protein sequence ID" value="KYN03427.1"/>
    <property type="molecule type" value="Genomic_DNA"/>
</dbReference>
<dbReference type="KEGG" id="ccoa:108781386"/>
<dbReference type="PANTHER" id="PTHR45913:SF20">
    <property type="entry name" value="GENERAL TRANSCRIPTION FACTOR II-I REPEAT DOMAIN-CONTAINING PROTEIN 2"/>
    <property type="match status" value="1"/>
</dbReference>
<dbReference type="InterPro" id="IPR012337">
    <property type="entry name" value="RNaseH-like_sf"/>
</dbReference>
<dbReference type="KEGG" id="ccoa:108775351"/>
<accession>A0A151I876</accession>
<reference evidence="1 6" key="1">
    <citation type="submission" date="2016-03" db="EMBL/GenBank/DDBJ databases">
        <title>Cyphomyrmex costatus WGS genome.</title>
        <authorList>
            <person name="Nygaard S."/>
            <person name="Hu H."/>
            <person name="Boomsma J."/>
            <person name="Zhang G."/>
        </authorList>
    </citation>
    <scope>NUCLEOTIDE SEQUENCE [LARGE SCALE GENOMIC DNA]</scope>
    <source>
        <strain evidence="1">MS0001</strain>
        <tissue evidence="1">Whole body</tissue>
    </source>
</reference>
<evidence type="ECO:0000313" key="1">
    <source>
        <dbReference type="EMBL" id="KYM94364.1"/>
    </source>
</evidence>
<evidence type="ECO:0000313" key="6">
    <source>
        <dbReference type="Proteomes" id="UP000078542"/>
    </source>
</evidence>
<evidence type="ECO:0000313" key="5">
    <source>
        <dbReference type="EMBL" id="KYN08280.1"/>
    </source>
</evidence>
<evidence type="ECO:0000313" key="2">
    <source>
        <dbReference type="EMBL" id="KYM94365.1"/>
    </source>
</evidence>
<dbReference type="OrthoDB" id="7701213at2759"/>
<organism evidence="1 6">
    <name type="scientific">Cyphomyrmex costatus</name>
    <dbReference type="NCBI Taxonomy" id="456900"/>
    <lineage>
        <taxon>Eukaryota</taxon>
        <taxon>Metazoa</taxon>
        <taxon>Ecdysozoa</taxon>
        <taxon>Arthropoda</taxon>
        <taxon>Hexapoda</taxon>
        <taxon>Insecta</taxon>
        <taxon>Pterygota</taxon>
        <taxon>Neoptera</taxon>
        <taxon>Endopterygota</taxon>
        <taxon>Hymenoptera</taxon>
        <taxon>Apocrita</taxon>
        <taxon>Aculeata</taxon>
        <taxon>Formicoidea</taxon>
        <taxon>Formicidae</taxon>
        <taxon>Myrmicinae</taxon>
        <taxon>Cyphomyrmex</taxon>
    </lineage>
</organism>
<evidence type="ECO:0000313" key="4">
    <source>
        <dbReference type="EMBL" id="KYN03427.1"/>
    </source>
</evidence>
<dbReference type="SUPFAM" id="SSF53098">
    <property type="entry name" value="Ribonuclease H-like"/>
    <property type="match status" value="1"/>
</dbReference>
<proteinExistence type="predicted"/>
<dbReference type="PANTHER" id="PTHR45913">
    <property type="entry name" value="EPM2A-INTERACTING PROTEIN 1"/>
    <property type="match status" value="1"/>
</dbReference>
<gene>
    <name evidence="5" type="ORF">ALC62_00739</name>
    <name evidence="3" type="ORF">ALC62_05726</name>
    <name evidence="4" type="ORF">ALC62_05727</name>
    <name evidence="1" type="ORF">ALC62_15006</name>
    <name evidence="2" type="ORF">ALC62_15007</name>
</gene>
<sequence>MERNKYVQVFDKSWEINYFFSCISGRTICLLCRYEPSVAKKFVIEKHFKNRHEKNYSNYSNSEKLSVIEGLKLVHQENSIPSSSSNDDSSSLQASYAVSLLIAQNSKPFTEGAFIKDCIIETVKAFGNSLTLEQAVNIPLSAKTVTSRIADINDSIGDKLQDLLKSCKYFSLCLDESTDIRHMSQLSIFTRIVQNDYSCVEELLDFVVLRDTTTGLDIFLAVEETLKKFNIDFSKCSSITTDGAKAMTGSKIGFAGQLKQRNLNIPIIHCIIHQEALAGKVVKLSTAMETITKIINEIKGGHKFLTHRKFKLFLDEHKAVYTDVPLHCPVRWLSAAKCLQVFFTIRKEILLFLKEMNKSKFHEYISLLEDVTFLTELAFITDISNQLRFLNLKLQKMNQNISQLVSHVNSFRRKLQALKSHLNDNIFHFFPSCQIILEEHGNVCNFKEYTHFLDSLIDEFDKRFTCFEKLKTELILFENPLTAPIEEQHLDLQDELFDLQNDISLKTIKETGVDFYKMLKESSYPKLRDFGLRIHSMFGSTYLCETSFSKMKLIKNERRSSLSDNSLPRLIRIATSNMKIDVSAFARKRFRKSY</sequence>
<dbReference type="KEGG" id="ccoa:108775340"/>
<name>A0A151I876_9HYME</name>
<keyword evidence="6" id="KW-1185">Reference proteome</keyword>
<dbReference type="EMBL" id="KQ978386">
    <property type="protein sequence ID" value="KYM94365.1"/>
    <property type="molecule type" value="Genomic_DNA"/>
</dbReference>
<evidence type="ECO:0000313" key="3">
    <source>
        <dbReference type="EMBL" id="KYN03426.1"/>
    </source>
</evidence>
<dbReference type="Proteomes" id="UP000078542">
    <property type="component" value="Unassembled WGS sequence"/>
</dbReference>
<dbReference type="KEGG" id="ccoa:108781387"/>